<dbReference type="EMBL" id="JADINE010000022">
    <property type="protein sequence ID" value="MBO8407092.1"/>
    <property type="molecule type" value="Genomic_DNA"/>
</dbReference>
<evidence type="ECO:0000256" key="1">
    <source>
        <dbReference type="PIRSR" id="PIRSR605019-1"/>
    </source>
</evidence>
<keyword evidence="1" id="KW-0479">Metal-binding</keyword>
<feature type="binding site" evidence="1">
    <location>
        <position position="185"/>
    </location>
    <ligand>
        <name>Zn(2+)</name>
        <dbReference type="ChEBI" id="CHEBI:29105"/>
    </ligand>
</feature>
<accession>A0A940DCW4</accession>
<dbReference type="AlphaFoldDB" id="A0A940DCW4"/>
<keyword evidence="1" id="KW-0862">Zinc</keyword>
<dbReference type="InterPro" id="IPR011257">
    <property type="entry name" value="DNA_glycosylase"/>
</dbReference>
<reference evidence="2" key="2">
    <citation type="journal article" date="2021" name="PeerJ">
        <title>Extensive microbial diversity within the chicken gut microbiome revealed by metagenomics and culture.</title>
        <authorList>
            <person name="Gilroy R."/>
            <person name="Ravi A."/>
            <person name="Getino M."/>
            <person name="Pursley I."/>
            <person name="Horton D.L."/>
            <person name="Alikhan N.F."/>
            <person name="Baker D."/>
            <person name="Gharbi K."/>
            <person name="Hall N."/>
            <person name="Watson M."/>
            <person name="Adriaenssens E.M."/>
            <person name="Foster-Nyarko E."/>
            <person name="Jarju S."/>
            <person name="Secka A."/>
            <person name="Antonio M."/>
            <person name="Oren A."/>
            <person name="Chaudhuri R.R."/>
            <person name="La Ragione R."/>
            <person name="Hildebrand F."/>
            <person name="Pallen M.J."/>
        </authorList>
    </citation>
    <scope>NUCLEOTIDE SEQUENCE</scope>
    <source>
        <strain evidence="2">B1-16210</strain>
    </source>
</reference>
<dbReference type="PANTHER" id="PTHR30037:SF4">
    <property type="entry name" value="DNA-3-METHYLADENINE GLYCOSYLASE I"/>
    <property type="match status" value="1"/>
</dbReference>
<feature type="binding site" evidence="1">
    <location>
        <position position="181"/>
    </location>
    <ligand>
        <name>Zn(2+)</name>
        <dbReference type="ChEBI" id="CHEBI:29105"/>
    </ligand>
</feature>
<sequence>MTAPDKTWPDGRVRCHWANPKNEKYINYHDTEWGVPTYDDAKLFEMLVLETFQAGLSWECILNRRDAFRRAFDNFDIARVCNYDTAKLTQLQNDTGIIRNARKIAAVVNNARVFTSIAHEYGTFSKYLWHWTRGRIIHQVGKTRSALSDKIAADLRNRGMQFIGTTTVYAYLQSAGVINSHEDKCFLFRK</sequence>
<feature type="binding site" evidence="1">
    <location>
        <position position="29"/>
    </location>
    <ligand>
        <name>Zn(2+)</name>
        <dbReference type="ChEBI" id="CHEBI:29105"/>
    </ligand>
</feature>
<reference evidence="2" key="1">
    <citation type="submission" date="2020-10" db="EMBL/GenBank/DDBJ databases">
        <authorList>
            <person name="Gilroy R."/>
        </authorList>
    </citation>
    <scope>NUCLEOTIDE SEQUENCE</scope>
    <source>
        <strain evidence="2">B1-16210</strain>
    </source>
</reference>
<dbReference type="PANTHER" id="PTHR30037">
    <property type="entry name" value="DNA-3-METHYLADENINE GLYCOSYLASE 1"/>
    <property type="match status" value="1"/>
</dbReference>
<dbReference type="SUPFAM" id="SSF48150">
    <property type="entry name" value="DNA-glycosylase"/>
    <property type="match status" value="1"/>
</dbReference>
<proteinExistence type="predicted"/>
<dbReference type="GO" id="GO:0046872">
    <property type="term" value="F:metal ion binding"/>
    <property type="evidence" value="ECO:0007669"/>
    <property type="project" value="UniProtKB-KW"/>
</dbReference>
<dbReference type="GO" id="GO:0008725">
    <property type="term" value="F:DNA-3-methyladenine glycosylase activity"/>
    <property type="evidence" value="ECO:0007669"/>
    <property type="project" value="InterPro"/>
</dbReference>
<dbReference type="Pfam" id="PF03352">
    <property type="entry name" value="Adenine_glyco"/>
    <property type="match status" value="1"/>
</dbReference>
<dbReference type="GO" id="GO:0006284">
    <property type="term" value="P:base-excision repair"/>
    <property type="evidence" value="ECO:0007669"/>
    <property type="project" value="InterPro"/>
</dbReference>
<gene>
    <name evidence="2" type="ORF">IAC77_01365</name>
</gene>
<dbReference type="Gene3D" id="1.10.340.30">
    <property type="entry name" value="Hypothetical protein, domain 2"/>
    <property type="match status" value="1"/>
</dbReference>
<protein>
    <submittedName>
        <fullName evidence="2">DNA-3-methyladenine glycosylase I</fullName>
    </submittedName>
</protein>
<dbReference type="Proteomes" id="UP000721442">
    <property type="component" value="Unassembled WGS sequence"/>
</dbReference>
<comment type="caution">
    <text evidence="2">The sequence shown here is derived from an EMBL/GenBank/DDBJ whole genome shotgun (WGS) entry which is preliminary data.</text>
</comment>
<organism evidence="2 3">
    <name type="scientific">Candidatus Enterousia excrementavium</name>
    <dbReference type="NCBI Taxonomy" id="2840789"/>
    <lineage>
        <taxon>Bacteria</taxon>
        <taxon>Pseudomonadati</taxon>
        <taxon>Pseudomonadota</taxon>
        <taxon>Alphaproteobacteria</taxon>
        <taxon>Candidatus Enterousia</taxon>
    </lineage>
</organism>
<evidence type="ECO:0000313" key="3">
    <source>
        <dbReference type="Proteomes" id="UP000721442"/>
    </source>
</evidence>
<feature type="binding site" evidence="1">
    <location>
        <position position="15"/>
    </location>
    <ligand>
        <name>Zn(2+)</name>
        <dbReference type="ChEBI" id="CHEBI:29105"/>
    </ligand>
</feature>
<dbReference type="InterPro" id="IPR005019">
    <property type="entry name" value="Adenine_glyco"/>
</dbReference>
<dbReference type="InterPro" id="IPR052891">
    <property type="entry name" value="DNA-3mA_glycosylase"/>
</dbReference>
<name>A0A940DCW4_9PROT</name>
<evidence type="ECO:0000313" key="2">
    <source>
        <dbReference type="EMBL" id="MBO8407092.1"/>
    </source>
</evidence>